<dbReference type="GO" id="GO:0005829">
    <property type="term" value="C:cytosol"/>
    <property type="evidence" value="ECO:0007669"/>
    <property type="project" value="TreeGrafter"/>
</dbReference>
<gene>
    <name evidence="1" type="ORF">PVT71_04105</name>
</gene>
<dbReference type="AlphaFoldDB" id="A0AAU8AIU9"/>
<dbReference type="SFLD" id="SFLDS00003">
    <property type="entry name" value="Haloacid_Dehalogenase"/>
    <property type="match status" value="1"/>
</dbReference>
<dbReference type="InterPro" id="IPR023214">
    <property type="entry name" value="HAD_sf"/>
</dbReference>
<organism evidence="1">
    <name type="scientific">Alloyangia sp. H15</name>
    <dbReference type="NCBI Taxonomy" id="3029062"/>
    <lineage>
        <taxon>Bacteria</taxon>
        <taxon>Pseudomonadati</taxon>
        <taxon>Pseudomonadota</taxon>
        <taxon>Alphaproteobacteria</taxon>
        <taxon>Rhodobacterales</taxon>
        <taxon>Roseobacteraceae</taxon>
        <taxon>Alloyangia</taxon>
    </lineage>
</organism>
<evidence type="ECO:0000313" key="1">
    <source>
        <dbReference type="EMBL" id="XCC94406.1"/>
    </source>
</evidence>
<proteinExistence type="predicted"/>
<reference evidence="1" key="1">
    <citation type="submission" date="2023-02" db="EMBL/GenBank/DDBJ databases">
        <title>Description and genomic characterization of Salipiger bruguierae sp. nov., isolated from the sediment of mangrove plant Bruguiera sexangula.</title>
        <authorList>
            <person name="Long M."/>
        </authorList>
    </citation>
    <scope>NUCLEOTIDE SEQUENCE</scope>
    <source>
        <strain evidence="1">H15</strain>
    </source>
</reference>
<protein>
    <submittedName>
        <fullName evidence="1">HAD-IA family hydrolase</fullName>
    </submittedName>
</protein>
<dbReference type="InterPro" id="IPR041492">
    <property type="entry name" value="HAD_2"/>
</dbReference>
<sequence length="225" mass="24125">MDLKLIIFDVDGTLVDSQADILASMRGAFAGVGMEAPSREEILGIVGLSLPQAVARLAPGVDAAMIDTMVEGYKQSYMRLRSENGTEASSPLYPHVREVLGALHARPEWLLGIATGKSRRGLDRLVDAHGIRKLFVTQQCADDHPSKPHPSMIEAALAEAGVSAHQAVMLGDTSYDMDMAASAGVHGIGVSWGYHERARLSSARTIIDDIRALPALLEQLWSQAA</sequence>
<dbReference type="InterPro" id="IPR050155">
    <property type="entry name" value="HAD-like_hydrolase_sf"/>
</dbReference>
<dbReference type="Gene3D" id="1.10.150.240">
    <property type="entry name" value="Putative phosphatase, domain 2"/>
    <property type="match status" value="1"/>
</dbReference>
<dbReference type="GO" id="GO:0006281">
    <property type="term" value="P:DNA repair"/>
    <property type="evidence" value="ECO:0007669"/>
    <property type="project" value="TreeGrafter"/>
</dbReference>
<keyword evidence="1" id="KW-0378">Hydrolase</keyword>
<dbReference type="Pfam" id="PF13419">
    <property type="entry name" value="HAD_2"/>
    <property type="match status" value="1"/>
</dbReference>
<dbReference type="Gene3D" id="3.40.50.1000">
    <property type="entry name" value="HAD superfamily/HAD-like"/>
    <property type="match status" value="1"/>
</dbReference>
<dbReference type="SFLD" id="SFLDG01135">
    <property type="entry name" value="C1.5.6:_HAD__Beta-PGM__Phospha"/>
    <property type="match status" value="1"/>
</dbReference>
<dbReference type="EMBL" id="CP123384">
    <property type="protein sequence ID" value="XCC94406.1"/>
    <property type="molecule type" value="Genomic_DNA"/>
</dbReference>
<dbReference type="InterPro" id="IPR023198">
    <property type="entry name" value="PGP-like_dom2"/>
</dbReference>
<dbReference type="InterPro" id="IPR036412">
    <property type="entry name" value="HAD-like_sf"/>
</dbReference>
<dbReference type="NCBIfam" id="TIGR01549">
    <property type="entry name" value="HAD-SF-IA-v1"/>
    <property type="match status" value="1"/>
</dbReference>
<dbReference type="InterPro" id="IPR006439">
    <property type="entry name" value="HAD-SF_hydro_IA"/>
</dbReference>
<dbReference type="SFLD" id="SFLDG01129">
    <property type="entry name" value="C1.5:_HAD__Beta-PGM__Phosphata"/>
    <property type="match status" value="1"/>
</dbReference>
<dbReference type="RefSeq" id="WP_353473226.1">
    <property type="nucleotide sequence ID" value="NZ_CP123384.1"/>
</dbReference>
<dbReference type="SUPFAM" id="SSF56784">
    <property type="entry name" value="HAD-like"/>
    <property type="match status" value="1"/>
</dbReference>
<accession>A0AAU8AIU9</accession>
<dbReference type="PANTHER" id="PTHR43434">
    <property type="entry name" value="PHOSPHOGLYCOLATE PHOSPHATASE"/>
    <property type="match status" value="1"/>
</dbReference>
<dbReference type="PANTHER" id="PTHR43434:SF24">
    <property type="entry name" value="HYDROLASE-RELATED"/>
    <property type="match status" value="1"/>
</dbReference>
<dbReference type="GO" id="GO:0008967">
    <property type="term" value="F:phosphoglycolate phosphatase activity"/>
    <property type="evidence" value="ECO:0007669"/>
    <property type="project" value="TreeGrafter"/>
</dbReference>
<name>A0AAU8AIU9_9RHOB</name>